<accession>A0A0E9VU95</accession>
<organism evidence="1">
    <name type="scientific">Anguilla anguilla</name>
    <name type="common">European freshwater eel</name>
    <name type="synonym">Muraena anguilla</name>
    <dbReference type="NCBI Taxonomy" id="7936"/>
    <lineage>
        <taxon>Eukaryota</taxon>
        <taxon>Metazoa</taxon>
        <taxon>Chordata</taxon>
        <taxon>Craniata</taxon>
        <taxon>Vertebrata</taxon>
        <taxon>Euteleostomi</taxon>
        <taxon>Actinopterygii</taxon>
        <taxon>Neopterygii</taxon>
        <taxon>Teleostei</taxon>
        <taxon>Anguilliformes</taxon>
        <taxon>Anguillidae</taxon>
        <taxon>Anguilla</taxon>
    </lineage>
</organism>
<protein>
    <submittedName>
        <fullName evidence="1">Uncharacterized protein</fullName>
    </submittedName>
</protein>
<evidence type="ECO:0000313" key="1">
    <source>
        <dbReference type="EMBL" id="JAH81632.1"/>
    </source>
</evidence>
<reference evidence="1" key="1">
    <citation type="submission" date="2014-11" db="EMBL/GenBank/DDBJ databases">
        <authorList>
            <person name="Amaro Gonzalez C."/>
        </authorList>
    </citation>
    <scope>NUCLEOTIDE SEQUENCE</scope>
</reference>
<dbReference type="EMBL" id="GBXM01026945">
    <property type="protein sequence ID" value="JAH81632.1"/>
    <property type="molecule type" value="Transcribed_RNA"/>
</dbReference>
<sequence length="9" mass="1050">MEWCQAVSP</sequence>
<reference evidence="1" key="2">
    <citation type="journal article" date="2015" name="Fish Shellfish Immunol.">
        <title>Early steps in the European eel (Anguilla anguilla)-Vibrio vulnificus interaction in the gills: Role of the RtxA13 toxin.</title>
        <authorList>
            <person name="Callol A."/>
            <person name="Pajuelo D."/>
            <person name="Ebbesson L."/>
            <person name="Teles M."/>
            <person name="MacKenzie S."/>
            <person name="Amaro C."/>
        </authorList>
    </citation>
    <scope>NUCLEOTIDE SEQUENCE</scope>
</reference>
<proteinExistence type="predicted"/>
<name>A0A0E9VU95_ANGAN</name>